<evidence type="ECO:0000313" key="9">
    <source>
        <dbReference type="EMBL" id="ARM76217.1"/>
    </source>
</evidence>
<evidence type="ECO:0000256" key="4">
    <source>
        <dbReference type="ARBA" id="ARBA00022833"/>
    </source>
</evidence>
<dbReference type="GO" id="GO:0016020">
    <property type="term" value="C:membrane"/>
    <property type="evidence" value="ECO:0007669"/>
    <property type="project" value="TreeGrafter"/>
</dbReference>
<accession>A0A1W6K147</accession>
<name>A0A1W6K147_9CREN</name>
<proteinExistence type="inferred from homology"/>
<comment type="similarity">
    <text evidence="6">Belongs to the peptidase M48 family.</text>
</comment>
<evidence type="ECO:0000313" key="10">
    <source>
        <dbReference type="Proteomes" id="UP000193404"/>
    </source>
</evidence>
<dbReference type="KEGG" id="aman:B6F84_09400"/>
<dbReference type="AlphaFoldDB" id="A0A1W6K147"/>
<keyword evidence="2" id="KW-0479">Metal-binding</keyword>
<dbReference type="PANTHER" id="PTHR22726">
    <property type="entry name" value="METALLOENDOPEPTIDASE OMA1"/>
    <property type="match status" value="1"/>
</dbReference>
<evidence type="ECO:0000256" key="1">
    <source>
        <dbReference type="ARBA" id="ARBA00022670"/>
    </source>
</evidence>
<evidence type="ECO:0000256" key="5">
    <source>
        <dbReference type="ARBA" id="ARBA00023049"/>
    </source>
</evidence>
<feature type="domain" description="Peptidase M48" evidence="8">
    <location>
        <begin position="44"/>
        <end position="177"/>
    </location>
</feature>
<keyword evidence="7" id="KW-1133">Transmembrane helix</keyword>
<protein>
    <recommendedName>
        <fullName evidence="8">Peptidase M48 domain-containing protein</fullName>
    </recommendedName>
</protein>
<dbReference type="PANTHER" id="PTHR22726:SF1">
    <property type="entry name" value="METALLOENDOPEPTIDASE OMA1, MITOCHONDRIAL"/>
    <property type="match status" value="1"/>
</dbReference>
<dbReference type="InterPro" id="IPR001915">
    <property type="entry name" value="Peptidase_M48"/>
</dbReference>
<keyword evidence="5 6" id="KW-0482">Metalloprotease</keyword>
<dbReference type="Gene3D" id="3.30.2010.10">
    <property type="entry name" value="Metalloproteases ('zincins'), catalytic domain"/>
    <property type="match status" value="1"/>
</dbReference>
<evidence type="ECO:0000256" key="2">
    <source>
        <dbReference type="ARBA" id="ARBA00022723"/>
    </source>
</evidence>
<dbReference type="GO" id="GO:0046872">
    <property type="term" value="F:metal ion binding"/>
    <property type="evidence" value="ECO:0007669"/>
    <property type="project" value="UniProtKB-KW"/>
</dbReference>
<keyword evidence="4 6" id="KW-0862">Zinc</keyword>
<keyword evidence="3 6" id="KW-0378">Hydrolase</keyword>
<sequence>MQVIIFAILSLIFIDSIYLTLPKFMKYEKHVQFQLGNKTITAKIRDGDYINAFSLYNGDIILTSASLNLKEEEIKAMIAHELGHIKLHHHIKMLILINILVFALLNSVTNILFFIPLAITLILFQRYLSRFFELQADSFATRIVDKEVLHEIIIKYGERKSNILSTHPSALTRIKKI</sequence>
<comment type="cofactor">
    <cofactor evidence="6">
        <name>Zn(2+)</name>
        <dbReference type="ChEBI" id="CHEBI:29105"/>
    </cofactor>
    <text evidence="6">Binds 1 zinc ion per subunit.</text>
</comment>
<keyword evidence="7" id="KW-0472">Membrane</keyword>
<dbReference type="Proteomes" id="UP000193404">
    <property type="component" value="Chromosome"/>
</dbReference>
<dbReference type="GO" id="GO:0004222">
    <property type="term" value="F:metalloendopeptidase activity"/>
    <property type="evidence" value="ECO:0007669"/>
    <property type="project" value="InterPro"/>
</dbReference>
<feature type="transmembrane region" description="Helical" evidence="7">
    <location>
        <begin position="95"/>
        <end position="124"/>
    </location>
</feature>
<organism evidence="9 10">
    <name type="scientific">Acidianus manzaensis</name>
    <dbReference type="NCBI Taxonomy" id="282676"/>
    <lineage>
        <taxon>Archaea</taxon>
        <taxon>Thermoproteota</taxon>
        <taxon>Thermoprotei</taxon>
        <taxon>Sulfolobales</taxon>
        <taxon>Sulfolobaceae</taxon>
        <taxon>Acidianus</taxon>
    </lineage>
</organism>
<evidence type="ECO:0000259" key="8">
    <source>
        <dbReference type="Pfam" id="PF01435"/>
    </source>
</evidence>
<keyword evidence="7" id="KW-0812">Transmembrane</keyword>
<evidence type="ECO:0000256" key="7">
    <source>
        <dbReference type="SAM" id="Phobius"/>
    </source>
</evidence>
<dbReference type="Pfam" id="PF01435">
    <property type="entry name" value="Peptidase_M48"/>
    <property type="match status" value="1"/>
</dbReference>
<reference evidence="9 10" key="1">
    <citation type="submission" date="2017-03" db="EMBL/GenBank/DDBJ databases">
        <title>Sulfur activation and transportation mechanism of thermophilic Archaea Acidianus manzaensis YN-25.</title>
        <authorList>
            <person name="Ma Y."/>
            <person name="Yang Y."/>
            <person name="Xia J."/>
        </authorList>
    </citation>
    <scope>NUCLEOTIDE SEQUENCE [LARGE SCALE GENOMIC DNA]</scope>
    <source>
        <strain evidence="9 10">YN-25</strain>
    </source>
</reference>
<evidence type="ECO:0000256" key="6">
    <source>
        <dbReference type="RuleBase" id="RU003983"/>
    </source>
</evidence>
<dbReference type="GO" id="GO:0051603">
    <property type="term" value="P:proteolysis involved in protein catabolic process"/>
    <property type="evidence" value="ECO:0007669"/>
    <property type="project" value="TreeGrafter"/>
</dbReference>
<keyword evidence="10" id="KW-1185">Reference proteome</keyword>
<keyword evidence="1 6" id="KW-0645">Protease</keyword>
<gene>
    <name evidence="9" type="ORF">B6F84_09400</name>
</gene>
<dbReference type="EMBL" id="CP020477">
    <property type="protein sequence ID" value="ARM76217.1"/>
    <property type="molecule type" value="Genomic_DNA"/>
</dbReference>
<evidence type="ECO:0000256" key="3">
    <source>
        <dbReference type="ARBA" id="ARBA00022801"/>
    </source>
</evidence>
<dbReference type="STRING" id="282676.B6F84_09400"/>
<dbReference type="InterPro" id="IPR051156">
    <property type="entry name" value="Mito/Outer_Membr_Metalloprot"/>
</dbReference>